<dbReference type="AlphaFoldDB" id="A0A7Y4GSV4"/>
<dbReference type="RefSeq" id="WP_171580637.1">
    <property type="nucleotide sequence ID" value="NZ_JAAVLX010000005.1"/>
</dbReference>
<evidence type="ECO:0000313" key="1">
    <source>
        <dbReference type="EMBL" id="NOJ41379.1"/>
    </source>
</evidence>
<proteinExistence type="predicted"/>
<name>A0A7Y4GSV4_9BRAD</name>
<reference evidence="1 2" key="1">
    <citation type="submission" date="2020-03" db="EMBL/GenBank/DDBJ databases">
        <title>Bradyrhizobium diversity isolated from nodules of Indigofera sp.</title>
        <authorList>
            <person name="Klepa M."/>
            <person name="Helene L."/>
            <person name="Hungria M."/>
        </authorList>
    </citation>
    <scope>NUCLEOTIDE SEQUENCE [LARGE SCALE GENOMIC DNA]</scope>
    <source>
        <strain evidence="1 2">WSM 1791</strain>
    </source>
</reference>
<sequence length="94" mass="10518">MPYEQLEVVDSSKLTDADWAQINELQRSYQSGGAKALNGAMKKLAKDHPLKFATVWHAFFPDMFREALKDSIAEIGLTAEDISRNGQTVRKSCT</sequence>
<accession>A0A7Y4GSV4</accession>
<gene>
    <name evidence="1" type="ORF">HCN58_17505</name>
</gene>
<dbReference type="Proteomes" id="UP000544122">
    <property type="component" value="Unassembled WGS sequence"/>
</dbReference>
<protein>
    <submittedName>
        <fullName evidence="1">Uncharacterized protein</fullName>
    </submittedName>
</protein>
<evidence type="ECO:0000313" key="2">
    <source>
        <dbReference type="Proteomes" id="UP000544122"/>
    </source>
</evidence>
<keyword evidence="2" id="KW-1185">Reference proteome</keyword>
<comment type="caution">
    <text evidence="1">The sequence shown here is derived from an EMBL/GenBank/DDBJ whole genome shotgun (WGS) entry which is preliminary data.</text>
</comment>
<dbReference type="EMBL" id="JAAVLX010000005">
    <property type="protein sequence ID" value="NOJ41379.1"/>
    <property type="molecule type" value="Genomic_DNA"/>
</dbReference>
<organism evidence="1 2">
    <name type="scientific">Bradyrhizobium australiense</name>
    <dbReference type="NCBI Taxonomy" id="2721161"/>
    <lineage>
        <taxon>Bacteria</taxon>
        <taxon>Pseudomonadati</taxon>
        <taxon>Pseudomonadota</taxon>
        <taxon>Alphaproteobacteria</taxon>
        <taxon>Hyphomicrobiales</taxon>
        <taxon>Nitrobacteraceae</taxon>
        <taxon>Bradyrhizobium</taxon>
    </lineage>
</organism>